<keyword evidence="1" id="KW-0472">Membrane</keyword>
<protein>
    <submittedName>
        <fullName evidence="2">Efflux RND transporter permease subunit</fullName>
    </submittedName>
</protein>
<proteinExistence type="predicted"/>
<sequence>MDISRPFIRRPVATGLMTLALLLIGLIAYRLMPVSALPEIDYPTIQVYTQYPGASPDVISTSVTAPLEKQFGQMAGLKRMNSTSSLGVSLVTLQFQTSTNLDEAEQEVQAAINSANSTLPSSLPYPPVYSKVNPADTAVLTLAVTSSALPLTRVEDLTDTRIAQKLSQVSGVGLVTLSGGMRPAVRVQTDTRALNAMGLSLEDVRTAVGDANVNSAKGTIDGPLQAFTIDANDQLTSSADYADLVLSYRNGAPVRLSDVAKLSETAENPRQAAWSGATPAIIINVQRQPGANVIEVVNRIEALLPQLRASLPATVKISVLSDRTQTIRASVHDVKMELAASIALVVMVVFVFLRRLEFTLIPAVTVPFALVGTVAGIYLLGFSVNNLTLMALTVATGFVVDDAIVMLENVMRHIENGETPLDAALKGARQIGFTILSISVALVAVLIPLFFMPDVIGRLFREFALTLAIAIVISAWVSLTLTPMMAARMLRADHAASDSDANANDWLARLNRGYLRALDWAFAHRLTVLALVAIATLLTAVLFVLLPKGLFPEQDTGLVEGISLGSPRASFERMAASTRTLAGRIASDSAVASVSSFVGIDQNNPTINQGRMLISLKDSGDASSRDVIDRLTRDAAQRADLKLYLHPVQDLTLDDQINANSYRIGVQATDRTELAEWTQRLLAALRADPLFTDVQSQAQQQGNVLKFDFDRATASRLGLSAQDIDNALYDAFGDRQISTIYTHVNQYHVTLGADVRLVGESPLALLDGMYVGTSSSSSSSTSSSTNTTTSSTLAPLSSIASASVGSAPLTIQRQAQFPYADVSFNLAQGVTLGTAIDRIEAIEAKLNAPASVQMNLEGAAQLYSASLGNEALLLVGALIAVYILLGMLYESLIHPLTILSTLPSAACGALAALLLCGGELDIIGLIGIVLLVGIVMKNAIMMVDFALEQERTLGLAARDAMRRACELRFRPILMTTCASLFGALPLALGTGMGHELRQPLGIAIVGGLVVSQLLTLFSTPVIFLALHRFATRAKDAR</sequence>
<feature type="transmembrane region" description="Helical" evidence="1">
    <location>
        <begin position="336"/>
        <end position="353"/>
    </location>
</feature>
<dbReference type="Gene3D" id="3.30.70.1430">
    <property type="entry name" value="Multidrug efflux transporter AcrB pore domain"/>
    <property type="match status" value="2"/>
</dbReference>
<organism evidence="2 3">
    <name type="scientific">Paraburkholderia sabiae</name>
    <dbReference type="NCBI Taxonomy" id="273251"/>
    <lineage>
        <taxon>Bacteria</taxon>
        <taxon>Pseudomonadati</taxon>
        <taxon>Pseudomonadota</taxon>
        <taxon>Betaproteobacteria</taxon>
        <taxon>Burkholderiales</taxon>
        <taxon>Burkholderiaceae</taxon>
        <taxon>Paraburkholderia</taxon>
    </lineage>
</organism>
<feature type="transmembrane region" description="Helical" evidence="1">
    <location>
        <begin position="526"/>
        <end position="546"/>
    </location>
</feature>
<dbReference type="Gene3D" id="3.30.2090.10">
    <property type="entry name" value="Multidrug efflux transporter AcrB TolC docking domain, DN and DC subdomains"/>
    <property type="match status" value="2"/>
</dbReference>
<dbReference type="PANTHER" id="PTHR32063:SF21">
    <property type="entry name" value="MULTIDRUG RESISTANCE PROTEIN MDTB"/>
    <property type="match status" value="1"/>
</dbReference>
<evidence type="ECO:0000313" key="2">
    <source>
        <dbReference type="EMBL" id="MEM5284830.1"/>
    </source>
</evidence>
<keyword evidence="1" id="KW-0812">Transmembrane</keyword>
<dbReference type="InterPro" id="IPR001036">
    <property type="entry name" value="Acrflvin-R"/>
</dbReference>
<comment type="caution">
    <text evidence="2">The sequence shown here is derived from an EMBL/GenBank/DDBJ whole genome shotgun (WGS) entry which is preliminary data.</text>
</comment>
<feature type="transmembrane region" description="Helical" evidence="1">
    <location>
        <begin position="922"/>
        <end position="947"/>
    </location>
</feature>
<dbReference type="Gene3D" id="3.30.70.1440">
    <property type="entry name" value="Multidrug efflux transporter AcrB pore domain"/>
    <property type="match status" value="1"/>
</dbReference>
<feature type="transmembrane region" description="Helical" evidence="1">
    <location>
        <begin position="431"/>
        <end position="451"/>
    </location>
</feature>
<accession>A0ABU9Q684</accession>
<dbReference type="EMBL" id="JAZHGC010000003">
    <property type="protein sequence ID" value="MEM5284830.1"/>
    <property type="molecule type" value="Genomic_DNA"/>
</dbReference>
<dbReference type="Gene3D" id="3.30.70.1320">
    <property type="entry name" value="Multidrug efflux transporter AcrB pore domain like"/>
    <property type="match status" value="1"/>
</dbReference>
<keyword evidence="1" id="KW-1133">Transmembrane helix</keyword>
<reference evidence="2 3" key="1">
    <citation type="submission" date="2024-01" db="EMBL/GenBank/DDBJ databases">
        <title>The diversity of rhizobia nodulating Mimosa spp. in eleven states of Brazil covering several biomes is determined by host plant, location, and edaphic factors.</title>
        <authorList>
            <person name="Rouws L."/>
            <person name="Barauna A."/>
            <person name="Beukes C."/>
            <person name="De Faria S.M."/>
            <person name="Gross E."/>
            <person name="Dos Reis Junior F.B."/>
            <person name="Simon M."/>
            <person name="Maluk M."/>
            <person name="Odee D.W."/>
            <person name="Kenicer G."/>
            <person name="Young J.P.W."/>
            <person name="Reis V.M."/>
            <person name="Zilli J."/>
            <person name="James E.K."/>
        </authorList>
    </citation>
    <scope>NUCLEOTIDE SEQUENCE [LARGE SCALE GENOMIC DNA]</scope>
    <source>
        <strain evidence="2 3">JPY77</strain>
    </source>
</reference>
<dbReference type="Gene3D" id="1.20.1640.10">
    <property type="entry name" value="Multidrug efflux transporter AcrB transmembrane domain"/>
    <property type="match status" value="2"/>
</dbReference>
<dbReference type="PRINTS" id="PR00702">
    <property type="entry name" value="ACRIFLAVINRP"/>
</dbReference>
<keyword evidence="3" id="KW-1185">Reference proteome</keyword>
<feature type="transmembrane region" description="Helical" evidence="1">
    <location>
        <begin position="360"/>
        <end position="381"/>
    </location>
</feature>
<dbReference type="PANTHER" id="PTHR32063">
    <property type="match status" value="1"/>
</dbReference>
<dbReference type="SUPFAM" id="SSF82714">
    <property type="entry name" value="Multidrug efflux transporter AcrB TolC docking domain, DN and DC subdomains"/>
    <property type="match status" value="2"/>
</dbReference>
<dbReference type="SUPFAM" id="SSF82693">
    <property type="entry name" value="Multidrug efflux transporter AcrB pore domain, PN1, PN2, PC1 and PC2 subdomains"/>
    <property type="match status" value="3"/>
</dbReference>
<feature type="transmembrane region" description="Helical" evidence="1">
    <location>
        <begin position="1000"/>
        <end position="1026"/>
    </location>
</feature>
<gene>
    <name evidence="2" type="ORF">V4C55_03890</name>
</gene>
<feature type="transmembrane region" description="Helical" evidence="1">
    <location>
        <begin position="967"/>
        <end position="988"/>
    </location>
</feature>
<dbReference type="InterPro" id="IPR027463">
    <property type="entry name" value="AcrB_DN_DC_subdom"/>
</dbReference>
<evidence type="ECO:0000256" key="1">
    <source>
        <dbReference type="SAM" id="Phobius"/>
    </source>
</evidence>
<feature type="transmembrane region" description="Helical" evidence="1">
    <location>
        <begin position="12"/>
        <end position="32"/>
    </location>
</feature>
<evidence type="ECO:0000313" key="3">
    <source>
        <dbReference type="Proteomes" id="UP001494588"/>
    </source>
</evidence>
<dbReference type="Proteomes" id="UP001494588">
    <property type="component" value="Unassembled WGS sequence"/>
</dbReference>
<dbReference type="RefSeq" id="WP_201649412.1">
    <property type="nucleotide sequence ID" value="NZ_CAJHCS010000005.1"/>
</dbReference>
<dbReference type="Pfam" id="PF00873">
    <property type="entry name" value="ACR_tran"/>
    <property type="match status" value="1"/>
</dbReference>
<feature type="transmembrane region" description="Helical" evidence="1">
    <location>
        <begin position="871"/>
        <end position="889"/>
    </location>
</feature>
<feature type="transmembrane region" description="Helical" evidence="1">
    <location>
        <begin position="463"/>
        <end position="481"/>
    </location>
</feature>
<name>A0ABU9Q684_9BURK</name>
<dbReference type="SUPFAM" id="SSF82866">
    <property type="entry name" value="Multidrug efflux transporter AcrB transmembrane domain"/>
    <property type="match status" value="2"/>
</dbReference>